<dbReference type="SMART" id="SM00636">
    <property type="entry name" value="Glyco_18"/>
    <property type="match status" value="1"/>
</dbReference>
<dbReference type="GO" id="GO:0005576">
    <property type="term" value="C:extracellular region"/>
    <property type="evidence" value="ECO:0007669"/>
    <property type="project" value="TreeGrafter"/>
</dbReference>
<sequence length="509" mass="55357">MKNILSSVFLGLFARVVSGADIPRESGADIPREIGERQIQLVSTITCPAGTSYIYALASPIPDSIASQLATALPAVPTSTPSGFQSAGGVPSTTAEIALISALDSGCDTPGFRNIGYFGTWFVYDRQFKPSDLIVSQWTHLLVGFWNIGAGRQIYPTDPWSDLEMKTLGDASDQPGAVNGVFEQVFRLKNENRNLKVMLSIGGWEATRQGAWANALGTPELRLASQSLLLKLSLIWGWTDWEYPRNKAETIMHADSVRFLRQELDTIQSVLGAERKLLLSMAAPVGPHYIKMVNIAELNNYLDFFSLMGYDMGGSFSKVATHAAPFFMATDGSTEFCLADGLEMYLAAGVPAEKINVLGPIYGHSFAGTDGPGKPFTGPGYSLWGDPNGVPDYNSIPIGGDNVVFEDEKIMASWTYNSQTREMISFDTPRIVELKTKYIMSRTIGGIGFWAINADKWTYAENLVNTALTVLGGTSVLEQVNNHLGYSSSKYPNIRVYDGIKSGSGKILV</sequence>
<dbReference type="PANTHER" id="PTHR11177">
    <property type="entry name" value="CHITINASE"/>
    <property type="match status" value="1"/>
</dbReference>
<name>A0AAV9VX28_9PEZI</name>
<dbReference type="GO" id="GO:0005975">
    <property type="term" value="P:carbohydrate metabolic process"/>
    <property type="evidence" value="ECO:0007669"/>
    <property type="project" value="InterPro"/>
</dbReference>
<proteinExistence type="inferred from homology"/>
<evidence type="ECO:0000256" key="2">
    <source>
        <dbReference type="ARBA" id="ARBA00012729"/>
    </source>
</evidence>
<dbReference type="GO" id="GO:0008061">
    <property type="term" value="F:chitin binding"/>
    <property type="evidence" value="ECO:0007669"/>
    <property type="project" value="InterPro"/>
</dbReference>
<dbReference type="Gene3D" id="3.10.50.10">
    <property type="match status" value="1"/>
</dbReference>
<dbReference type="EMBL" id="JAVHJL010000012">
    <property type="protein sequence ID" value="KAK6495625.1"/>
    <property type="molecule type" value="Genomic_DNA"/>
</dbReference>
<dbReference type="Proteomes" id="UP001370758">
    <property type="component" value="Unassembled WGS sequence"/>
</dbReference>
<dbReference type="InterPro" id="IPR011583">
    <property type="entry name" value="Chitinase_II/V-like_cat"/>
</dbReference>
<feature type="chain" id="PRO_5043776755" description="chitinase" evidence="3">
    <location>
        <begin position="20"/>
        <end position="509"/>
    </location>
</feature>
<dbReference type="GO" id="GO:0006032">
    <property type="term" value="P:chitin catabolic process"/>
    <property type="evidence" value="ECO:0007669"/>
    <property type="project" value="TreeGrafter"/>
</dbReference>
<dbReference type="Pfam" id="PF00704">
    <property type="entry name" value="Glyco_hydro_18"/>
    <property type="match status" value="1"/>
</dbReference>
<dbReference type="InterPro" id="IPR017853">
    <property type="entry name" value="GH"/>
</dbReference>
<dbReference type="Gene3D" id="3.20.20.80">
    <property type="entry name" value="Glycosidases"/>
    <property type="match status" value="1"/>
</dbReference>
<dbReference type="AlphaFoldDB" id="A0AAV9VX28"/>
<evidence type="ECO:0000256" key="3">
    <source>
        <dbReference type="SAM" id="SignalP"/>
    </source>
</evidence>
<feature type="domain" description="GH18" evidence="4">
    <location>
        <begin position="112"/>
        <end position="474"/>
    </location>
</feature>
<dbReference type="SUPFAM" id="SSF54556">
    <property type="entry name" value="Chitinase insertion domain"/>
    <property type="match status" value="1"/>
</dbReference>
<reference evidence="5 6" key="1">
    <citation type="submission" date="2023-08" db="EMBL/GenBank/DDBJ databases">
        <authorList>
            <person name="Palmer J.M."/>
        </authorList>
    </citation>
    <scope>NUCLEOTIDE SEQUENCE [LARGE SCALE GENOMIC DNA]</scope>
    <source>
        <strain evidence="5 6">TWF481</strain>
    </source>
</reference>
<comment type="similarity">
    <text evidence="1">Belongs to the glycosyl hydrolase 18 family. Chitinase class V subfamily.</text>
</comment>
<dbReference type="EC" id="3.2.1.14" evidence="2"/>
<dbReference type="PANTHER" id="PTHR11177:SF317">
    <property type="entry name" value="CHITINASE 12-RELATED"/>
    <property type="match status" value="1"/>
</dbReference>
<gene>
    <name evidence="5" type="ORF">TWF481_002673</name>
</gene>
<dbReference type="GO" id="GO:0008843">
    <property type="term" value="F:endochitinase activity"/>
    <property type="evidence" value="ECO:0007669"/>
    <property type="project" value="UniProtKB-EC"/>
</dbReference>
<keyword evidence="6" id="KW-1185">Reference proteome</keyword>
<dbReference type="InterPro" id="IPR001223">
    <property type="entry name" value="Glyco_hydro18_cat"/>
</dbReference>
<comment type="caution">
    <text evidence="5">The sequence shown here is derived from an EMBL/GenBank/DDBJ whole genome shotgun (WGS) entry which is preliminary data.</text>
</comment>
<dbReference type="InterPro" id="IPR029070">
    <property type="entry name" value="Chitinase_insertion_sf"/>
</dbReference>
<evidence type="ECO:0000256" key="1">
    <source>
        <dbReference type="ARBA" id="ARBA00008682"/>
    </source>
</evidence>
<dbReference type="PROSITE" id="PS51910">
    <property type="entry name" value="GH18_2"/>
    <property type="match status" value="1"/>
</dbReference>
<organism evidence="5 6">
    <name type="scientific">Arthrobotrys musiformis</name>
    <dbReference type="NCBI Taxonomy" id="47236"/>
    <lineage>
        <taxon>Eukaryota</taxon>
        <taxon>Fungi</taxon>
        <taxon>Dikarya</taxon>
        <taxon>Ascomycota</taxon>
        <taxon>Pezizomycotina</taxon>
        <taxon>Orbiliomycetes</taxon>
        <taxon>Orbiliales</taxon>
        <taxon>Orbiliaceae</taxon>
        <taxon>Arthrobotrys</taxon>
    </lineage>
</organism>
<dbReference type="InterPro" id="IPR050314">
    <property type="entry name" value="Glycosyl_Hydrlase_18"/>
</dbReference>
<protein>
    <recommendedName>
        <fullName evidence="2">chitinase</fullName>
        <ecNumber evidence="2">3.2.1.14</ecNumber>
    </recommendedName>
</protein>
<feature type="signal peptide" evidence="3">
    <location>
        <begin position="1"/>
        <end position="19"/>
    </location>
</feature>
<dbReference type="SUPFAM" id="SSF51445">
    <property type="entry name" value="(Trans)glycosidases"/>
    <property type="match status" value="1"/>
</dbReference>
<keyword evidence="3" id="KW-0732">Signal</keyword>
<evidence type="ECO:0000313" key="5">
    <source>
        <dbReference type="EMBL" id="KAK6495625.1"/>
    </source>
</evidence>
<evidence type="ECO:0000313" key="6">
    <source>
        <dbReference type="Proteomes" id="UP001370758"/>
    </source>
</evidence>
<evidence type="ECO:0000259" key="4">
    <source>
        <dbReference type="PROSITE" id="PS51910"/>
    </source>
</evidence>
<accession>A0AAV9VX28</accession>